<accession>A0A0E9XE69</accession>
<reference evidence="1" key="2">
    <citation type="journal article" date="2015" name="Fish Shellfish Immunol.">
        <title>Early steps in the European eel (Anguilla anguilla)-Vibrio vulnificus interaction in the gills: Role of the RtxA13 toxin.</title>
        <authorList>
            <person name="Callol A."/>
            <person name="Pajuelo D."/>
            <person name="Ebbesson L."/>
            <person name="Teles M."/>
            <person name="MacKenzie S."/>
            <person name="Amaro C."/>
        </authorList>
    </citation>
    <scope>NUCLEOTIDE SEQUENCE</scope>
</reference>
<organism evidence="1">
    <name type="scientific">Anguilla anguilla</name>
    <name type="common">European freshwater eel</name>
    <name type="synonym">Muraena anguilla</name>
    <dbReference type="NCBI Taxonomy" id="7936"/>
    <lineage>
        <taxon>Eukaryota</taxon>
        <taxon>Metazoa</taxon>
        <taxon>Chordata</taxon>
        <taxon>Craniata</taxon>
        <taxon>Vertebrata</taxon>
        <taxon>Euteleostomi</taxon>
        <taxon>Actinopterygii</taxon>
        <taxon>Neopterygii</taxon>
        <taxon>Teleostei</taxon>
        <taxon>Anguilliformes</taxon>
        <taxon>Anguillidae</taxon>
        <taxon>Anguilla</taxon>
    </lineage>
</organism>
<evidence type="ECO:0000313" key="1">
    <source>
        <dbReference type="EMBL" id="JAH99983.1"/>
    </source>
</evidence>
<name>A0A0E9XE69_ANGAN</name>
<reference evidence="1" key="1">
    <citation type="submission" date="2014-11" db="EMBL/GenBank/DDBJ databases">
        <authorList>
            <person name="Amaro Gonzalez C."/>
        </authorList>
    </citation>
    <scope>NUCLEOTIDE SEQUENCE</scope>
</reference>
<sequence>MSGARERETPIVLTTILTGGRVKQRS</sequence>
<dbReference type="EMBL" id="GBXM01008594">
    <property type="protein sequence ID" value="JAH99983.1"/>
    <property type="molecule type" value="Transcribed_RNA"/>
</dbReference>
<proteinExistence type="predicted"/>
<protein>
    <submittedName>
        <fullName evidence="1">Uncharacterized protein</fullName>
    </submittedName>
</protein>
<dbReference type="AlphaFoldDB" id="A0A0E9XE69"/>